<dbReference type="PANTHER" id="PTHR15404">
    <property type="entry name" value="PROTEIN AF1Q"/>
    <property type="match status" value="1"/>
</dbReference>
<dbReference type="GO" id="GO:0045893">
    <property type="term" value="P:positive regulation of DNA-templated transcription"/>
    <property type="evidence" value="ECO:0007669"/>
    <property type="project" value="Ensembl"/>
</dbReference>
<keyword evidence="6" id="KW-0832">Ubl conjugation</keyword>
<evidence type="ECO:0000256" key="6">
    <source>
        <dbReference type="ARBA" id="ARBA00022843"/>
    </source>
</evidence>
<evidence type="ECO:0000256" key="4">
    <source>
        <dbReference type="ARBA" id="ARBA00021807"/>
    </source>
</evidence>
<keyword evidence="5" id="KW-0963">Cytoplasm</keyword>
<gene>
    <name evidence="10" type="primary">MLLT11</name>
</gene>
<keyword evidence="8" id="KW-0539">Nucleus</keyword>
<dbReference type="GO" id="GO:0005829">
    <property type="term" value="C:cytosol"/>
    <property type="evidence" value="ECO:0007669"/>
    <property type="project" value="Ensembl"/>
</dbReference>
<evidence type="ECO:0000256" key="7">
    <source>
        <dbReference type="ARBA" id="ARBA00023212"/>
    </source>
</evidence>
<evidence type="ECO:0000313" key="10">
    <source>
        <dbReference type="Ensembl" id="ENSSPUP00000004011.1"/>
    </source>
</evidence>
<dbReference type="Proteomes" id="UP000694392">
    <property type="component" value="Unplaced"/>
</dbReference>
<evidence type="ECO:0000256" key="5">
    <source>
        <dbReference type="ARBA" id="ARBA00022490"/>
    </source>
</evidence>
<reference evidence="10" key="2">
    <citation type="submission" date="2025-09" db="UniProtKB">
        <authorList>
            <consortium name="Ensembl"/>
        </authorList>
    </citation>
    <scope>IDENTIFICATION</scope>
</reference>
<dbReference type="GO" id="GO:0005654">
    <property type="term" value="C:nucleoplasm"/>
    <property type="evidence" value="ECO:0007669"/>
    <property type="project" value="Ensembl"/>
</dbReference>
<dbReference type="GO" id="GO:0043065">
    <property type="term" value="P:positive regulation of apoptotic process"/>
    <property type="evidence" value="ECO:0007669"/>
    <property type="project" value="Ensembl"/>
</dbReference>
<sequence length="101" mass="11460">MLDTVNTQYDSFLYWRMPIPELDLSELEGLGLNERTIYKPKGGFGKLPGDRKHLGPDVSEDDNNLLQFNSFNFWRAPINPPPPGLPVIPWVQLAASPLLLR</sequence>
<dbReference type="GeneTree" id="ENSGT00390000009895"/>
<dbReference type="InterPro" id="IPR033461">
    <property type="entry name" value="WRNPLPNID"/>
</dbReference>
<feature type="domain" description="Putative WW-binding" evidence="9">
    <location>
        <begin position="8"/>
        <end position="78"/>
    </location>
</feature>
<dbReference type="Pfam" id="PF15017">
    <property type="entry name" value="WRNPLPNID"/>
    <property type="match status" value="1"/>
</dbReference>
<dbReference type="InterPro" id="IPR026778">
    <property type="entry name" value="MLLT11_fam"/>
</dbReference>
<evidence type="ECO:0000256" key="1">
    <source>
        <dbReference type="ARBA" id="ARBA00004123"/>
    </source>
</evidence>
<keyword evidence="11" id="KW-1185">Reference proteome</keyword>
<dbReference type="GO" id="GO:0090200">
    <property type="term" value="P:positive regulation of release of cytochrome c from mitochondria"/>
    <property type="evidence" value="ECO:0007669"/>
    <property type="project" value="Ensembl"/>
</dbReference>
<comment type="subcellular location">
    <subcellularLocation>
        <location evidence="2">Cytoplasm</location>
        <location evidence="2">Cytoskeleton</location>
        <location evidence="2">Microtubule organizing center</location>
        <location evidence="2">Centrosome</location>
    </subcellularLocation>
    <subcellularLocation>
        <location evidence="1">Nucleus</location>
    </subcellularLocation>
</comment>
<reference evidence="10" key="1">
    <citation type="submission" date="2025-08" db="UniProtKB">
        <authorList>
            <consortium name="Ensembl"/>
        </authorList>
    </citation>
    <scope>IDENTIFICATION</scope>
</reference>
<protein>
    <recommendedName>
        <fullName evidence="4">Protein AF1q</fullName>
    </recommendedName>
</protein>
<accession>A0A8D0L336</accession>
<evidence type="ECO:0000313" key="11">
    <source>
        <dbReference type="Proteomes" id="UP000694392"/>
    </source>
</evidence>
<dbReference type="PANTHER" id="PTHR15404:SF2">
    <property type="entry name" value="PROTEIN AF1Q"/>
    <property type="match status" value="1"/>
</dbReference>
<comment type="similarity">
    <text evidence="3">Belongs to the MLLT11 family.</text>
</comment>
<name>A0A8D0L336_SPHPU</name>
<evidence type="ECO:0000256" key="3">
    <source>
        <dbReference type="ARBA" id="ARBA00008177"/>
    </source>
</evidence>
<evidence type="ECO:0000259" key="9">
    <source>
        <dbReference type="Pfam" id="PF15017"/>
    </source>
</evidence>
<organism evidence="10 11">
    <name type="scientific">Sphenodon punctatus</name>
    <name type="common">Tuatara</name>
    <name type="synonym">Hatteria punctata</name>
    <dbReference type="NCBI Taxonomy" id="8508"/>
    <lineage>
        <taxon>Eukaryota</taxon>
        <taxon>Metazoa</taxon>
        <taxon>Chordata</taxon>
        <taxon>Craniata</taxon>
        <taxon>Vertebrata</taxon>
        <taxon>Euteleostomi</taxon>
        <taxon>Lepidosauria</taxon>
        <taxon>Sphenodontia</taxon>
        <taxon>Sphenodontidae</taxon>
        <taxon>Sphenodon</taxon>
    </lineage>
</organism>
<dbReference type="GO" id="GO:0097193">
    <property type="term" value="P:intrinsic apoptotic signaling pathway"/>
    <property type="evidence" value="ECO:0007669"/>
    <property type="project" value="Ensembl"/>
</dbReference>
<dbReference type="GO" id="GO:0005813">
    <property type="term" value="C:centrosome"/>
    <property type="evidence" value="ECO:0007669"/>
    <property type="project" value="UniProtKB-SubCell"/>
</dbReference>
<keyword evidence="7" id="KW-0206">Cytoskeleton</keyword>
<evidence type="ECO:0000256" key="2">
    <source>
        <dbReference type="ARBA" id="ARBA00004300"/>
    </source>
</evidence>
<dbReference type="GO" id="GO:0051901">
    <property type="term" value="P:positive regulation of mitochondrial depolarization"/>
    <property type="evidence" value="ECO:0007669"/>
    <property type="project" value="Ensembl"/>
</dbReference>
<dbReference type="Ensembl" id="ENSSPUT00000004263.1">
    <property type="protein sequence ID" value="ENSSPUP00000004011.1"/>
    <property type="gene ID" value="ENSSPUG00000003088.1"/>
</dbReference>
<dbReference type="AlphaFoldDB" id="A0A8D0L336"/>
<dbReference type="GO" id="GO:0097191">
    <property type="term" value="P:extrinsic apoptotic signaling pathway"/>
    <property type="evidence" value="ECO:0007669"/>
    <property type="project" value="Ensembl"/>
</dbReference>
<proteinExistence type="inferred from homology"/>
<evidence type="ECO:0000256" key="8">
    <source>
        <dbReference type="ARBA" id="ARBA00023242"/>
    </source>
</evidence>
<dbReference type="OMA" id="WRAPINP"/>